<sequence>MKAFVTATLFAAVVSISAQQTVTVDYWEPCPTTESVVTVTNGVTVTTCPQCTRATSMSTMTATPPMPVWTSIYTTTVTALCSTGYTDSVVTITQTCTGETPSWPTPTNGPPPGMTTTVTVCTVCGPKPTAVTPTVPCEETPSPMPPQPTAPTWQQSPPYSCSTCTTKPMCPGPNCMIPSSDIYPTMSPTRTGGSTTTVTACKSCSHMTSSMIPATTSSMSMYTGAAATNRAALEVLGGIAAAVAVLL</sequence>
<dbReference type="GeneID" id="19905834"/>
<dbReference type="HOGENOM" id="CLU_1124460_0_0_1"/>
<dbReference type="AlphaFoldDB" id="R7Z4R3"/>
<feature type="chain" id="PRO_5004450471" evidence="1">
    <location>
        <begin position="19"/>
        <end position="247"/>
    </location>
</feature>
<dbReference type="Proteomes" id="UP000016924">
    <property type="component" value="Unassembled WGS sequence"/>
</dbReference>
<keyword evidence="1" id="KW-0732">Signal</keyword>
<dbReference type="OMA" id="TTSHAVC"/>
<dbReference type="EMBL" id="JH767608">
    <property type="protein sequence ID" value="EON69165.1"/>
    <property type="molecule type" value="Genomic_DNA"/>
</dbReference>
<evidence type="ECO:0000313" key="2">
    <source>
        <dbReference type="EMBL" id="EON69165.1"/>
    </source>
</evidence>
<reference evidence="3" key="1">
    <citation type="submission" date="2012-06" db="EMBL/GenBank/DDBJ databases">
        <title>The genome sequence of Coniosporium apollinis CBS 100218.</title>
        <authorList>
            <consortium name="The Broad Institute Genome Sequencing Platform"/>
            <person name="Cuomo C."/>
            <person name="Gorbushina A."/>
            <person name="Noack S."/>
            <person name="Walker B."/>
            <person name="Young S.K."/>
            <person name="Zeng Q."/>
            <person name="Gargeya S."/>
            <person name="Fitzgerald M."/>
            <person name="Haas B."/>
            <person name="Abouelleil A."/>
            <person name="Alvarado L."/>
            <person name="Arachchi H.M."/>
            <person name="Berlin A.M."/>
            <person name="Chapman S.B."/>
            <person name="Goldberg J."/>
            <person name="Griggs A."/>
            <person name="Gujja S."/>
            <person name="Hansen M."/>
            <person name="Howarth C."/>
            <person name="Imamovic A."/>
            <person name="Larimer J."/>
            <person name="McCowan C."/>
            <person name="Montmayeur A."/>
            <person name="Murphy C."/>
            <person name="Neiman D."/>
            <person name="Pearson M."/>
            <person name="Priest M."/>
            <person name="Roberts A."/>
            <person name="Saif S."/>
            <person name="Shea T."/>
            <person name="Sisk P."/>
            <person name="Sykes S."/>
            <person name="Wortman J."/>
            <person name="Nusbaum C."/>
            <person name="Birren B."/>
        </authorList>
    </citation>
    <scope>NUCLEOTIDE SEQUENCE [LARGE SCALE GENOMIC DNA]</scope>
    <source>
        <strain evidence="3">CBS 100218</strain>
    </source>
</reference>
<dbReference type="eggNOG" id="ENOG502T0QC">
    <property type="taxonomic scope" value="Eukaryota"/>
</dbReference>
<keyword evidence="3" id="KW-1185">Reference proteome</keyword>
<dbReference type="STRING" id="1168221.R7Z4R3"/>
<gene>
    <name evidence="2" type="ORF">W97_08523</name>
</gene>
<dbReference type="RefSeq" id="XP_007784482.1">
    <property type="nucleotide sequence ID" value="XM_007786292.1"/>
</dbReference>
<proteinExistence type="predicted"/>
<protein>
    <submittedName>
        <fullName evidence="2">Uncharacterized protein</fullName>
    </submittedName>
</protein>
<evidence type="ECO:0000313" key="3">
    <source>
        <dbReference type="Proteomes" id="UP000016924"/>
    </source>
</evidence>
<name>R7Z4R3_CONA1</name>
<feature type="signal peptide" evidence="1">
    <location>
        <begin position="1"/>
        <end position="18"/>
    </location>
</feature>
<organism evidence="2 3">
    <name type="scientific">Coniosporium apollinis (strain CBS 100218)</name>
    <name type="common">Rock-inhabiting black yeast</name>
    <dbReference type="NCBI Taxonomy" id="1168221"/>
    <lineage>
        <taxon>Eukaryota</taxon>
        <taxon>Fungi</taxon>
        <taxon>Dikarya</taxon>
        <taxon>Ascomycota</taxon>
        <taxon>Pezizomycotina</taxon>
        <taxon>Dothideomycetes</taxon>
        <taxon>Dothideomycetes incertae sedis</taxon>
        <taxon>Coniosporium</taxon>
    </lineage>
</organism>
<accession>R7Z4R3</accession>
<evidence type="ECO:0000256" key="1">
    <source>
        <dbReference type="SAM" id="SignalP"/>
    </source>
</evidence>